<sequence>MEEVFYEMVVANNLTIQGYLECKDLPRLSKIASVSDHLYAITKFVIT</sequence>
<evidence type="ECO:0000313" key="1">
    <source>
        <dbReference type="EMBL" id="OAY46264.1"/>
    </source>
</evidence>
<organism evidence="1">
    <name type="scientific">Manihot esculenta</name>
    <name type="common">Cassava</name>
    <name type="synonym">Jatropha manihot</name>
    <dbReference type="NCBI Taxonomy" id="3983"/>
    <lineage>
        <taxon>Eukaryota</taxon>
        <taxon>Viridiplantae</taxon>
        <taxon>Streptophyta</taxon>
        <taxon>Embryophyta</taxon>
        <taxon>Tracheophyta</taxon>
        <taxon>Spermatophyta</taxon>
        <taxon>Magnoliopsida</taxon>
        <taxon>eudicotyledons</taxon>
        <taxon>Gunneridae</taxon>
        <taxon>Pentapetalae</taxon>
        <taxon>rosids</taxon>
        <taxon>fabids</taxon>
        <taxon>Malpighiales</taxon>
        <taxon>Euphorbiaceae</taxon>
        <taxon>Crotonoideae</taxon>
        <taxon>Manihoteae</taxon>
        <taxon>Manihot</taxon>
    </lineage>
</organism>
<proteinExistence type="predicted"/>
<protein>
    <submittedName>
        <fullName evidence="1">Uncharacterized protein</fullName>
    </submittedName>
</protein>
<dbReference type="EMBL" id="CM004393">
    <property type="protein sequence ID" value="OAY46264.1"/>
    <property type="molecule type" value="Genomic_DNA"/>
</dbReference>
<gene>
    <name evidence="1" type="ORF">MANES_07G130400</name>
</gene>
<name>A0A2C9VL34_MANES</name>
<reference evidence="1" key="1">
    <citation type="submission" date="2016-02" db="EMBL/GenBank/DDBJ databases">
        <title>WGS assembly of Manihot esculenta.</title>
        <authorList>
            <person name="Bredeson J.V."/>
            <person name="Prochnik S.E."/>
            <person name="Lyons J.B."/>
            <person name="Schmutz J."/>
            <person name="Grimwood J."/>
            <person name="Vrebalov J."/>
            <person name="Bart R.S."/>
            <person name="Amuge T."/>
            <person name="Ferguson M.E."/>
            <person name="Green R."/>
            <person name="Putnam N."/>
            <person name="Stites J."/>
            <person name="Rounsley S."/>
            <person name="Rokhsar D.S."/>
        </authorList>
    </citation>
    <scope>NUCLEOTIDE SEQUENCE [LARGE SCALE GENOMIC DNA]</scope>
    <source>
        <tissue evidence="1">Leaf</tissue>
    </source>
</reference>
<dbReference type="AlphaFoldDB" id="A0A2C9VL34"/>
<accession>A0A2C9VL34</accession>